<accession>A0A1L6TGK1</accession>
<evidence type="ECO:0000313" key="1">
    <source>
        <dbReference type="EMBL" id="ALB21488.1"/>
    </source>
</evidence>
<dbReference type="OrthoDB" id="9966552at2"/>
<protein>
    <submittedName>
        <fullName evidence="1">Uncharacterized protein</fullName>
    </submittedName>
</protein>
<dbReference type="Proteomes" id="UP000029558">
    <property type="component" value="Chromosome"/>
</dbReference>
<evidence type="ECO:0000313" key="2">
    <source>
        <dbReference type="Proteomes" id="UP000029558"/>
    </source>
</evidence>
<dbReference type="AlphaFoldDB" id="A0A1L6TGK1"/>
<proteinExistence type="predicted"/>
<dbReference type="RefSeq" id="WP_017376531.1">
    <property type="nucleotide sequence ID" value="NZ_CP012508.1"/>
</dbReference>
<sequence length="265" mass="29199">MPNLTDDDLRDPLKHVAANFLTPLGQHQLLKANSSIRDVMNVGVRRRGIANLEKSFSDELSKLTAAIRQLGLVEVEMIDAKRRLIDHLTEVSGNLQMGWNGYGIFQKSAELELFREKLRRLVKLVEVLAKGDKTEAKQVVAQYANDTGTEAAIEKNSSIQALMLALHQLTHSPVTKLAVALSGLVQTIFIGGEYLACEDSAILADCFEQSPGFVAAVAGAGTFCAGTMLFANQFFYSREYTKPVEDLTVDEQLSRDVDIFSYSLD</sequence>
<name>A0A1L6TGK1_PISSA</name>
<organism evidence="1 2">
    <name type="scientific">Piscirickettsia salmonis</name>
    <dbReference type="NCBI Taxonomy" id="1238"/>
    <lineage>
        <taxon>Bacteria</taxon>
        <taxon>Pseudomonadati</taxon>
        <taxon>Pseudomonadota</taxon>
        <taxon>Gammaproteobacteria</taxon>
        <taxon>Thiotrichales</taxon>
        <taxon>Piscirickettsiaceae</taxon>
        <taxon>Piscirickettsia</taxon>
    </lineage>
</organism>
<gene>
    <name evidence="1" type="ORF">KU39_304</name>
</gene>
<reference evidence="1 2" key="1">
    <citation type="journal article" date="2014" name="Genome Announc.">
        <title>Comparative Genome Analysis of Two Isolates of the Fish Pathogen Piscirickettsia salmonis from Different Hosts Reveals Major Differences in Virulence-Associated Secretion Systems.</title>
        <authorList>
            <person name="Bohle H."/>
            <person name="Henriquez P."/>
            <person name="Grothusen H."/>
            <person name="Navas E."/>
            <person name="Sandoval A."/>
            <person name="Bustamante F."/>
            <person name="Bustos P."/>
            <person name="Mancilla M."/>
        </authorList>
    </citation>
    <scope>NUCLEOTIDE SEQUENCE [LARGE SCALE GENOMIC DNA]</scope>
    <source>
        <strain evidence="2">B1-32597</strain>
    </source>
</reference>
<dbReference type="EMBL" id="CP012508">
    <property type="protein sequence ID" value="ALB21488.1"/>
    <property type="molecule type" value="Genomic_DNA"/>
</dbReference>